<name>W8UVU6_KLEPN</name>
<proteinExistence type="predicted"/>
<evidence type="ECO:0000313" key="1">
    <source>
        <dbReference type="EMBL" id="AHM78052.1"/>
    </source>
</evidence>
<dbReference type="AlphaFoldDB" id="W8UVU6"/>
<accession>W8UVU6</accession>
<reference evidence="1 2" key="1">
    <citation type="journal article" date="2014" name="Proc. Natl. Acad. Sci. U.S.A.">
        <title>Molecular dissection of the evolution of carbapenem-resistant multilocus sequence type 258 Klebsiella pneumoniae.</title>
        <authorList>
            <person name="Deleo F.R."/>
            <person name="Chen L."/>
            <person name="Porcella S.F."/>
            <person name="Martens C.A."/>
            <person name="Kobayashi S.D."/>
            <person name="Porter A.R."/>
            <person name="Chavda K.D."/>
            <person name="Jacobs M.R."/>
            <person name="Mathema B."/>
            <person name="Olsen R.J."/>
            <person name="Bonomo R.A."/>
            <person name="Musser J.M."/>
            <person name="Kreiswirth B.N."/>
        </authorList>
    </citation>
    <scope>NUCLEOTIDE SEQUENCE [LARGE SCALE GENOMIC DNA]</scope>
    <source>
        <strain evidence="1">30684/NJST258_2</strain>
    </source>
</reference>
<dbReference type="Proteomes" id="UP000019586">
    <property type="component" value="Chromosome"/>
</dbReference>
<dbReference type="EMBL" id="CP006918">
    <property type="protein sequence ID" value="AHM78052.1"/>
    <property type="molecule type" value="Genomic_DNA"/>
</dbReference>
<organism evidence="1 2">
    <name type="scientific">Klebsiella pneumoniae 30684/NJST258_2</name>
    <dbReference type="NCBI Taxonomy" id="1420013"/>
    <lineage>
        <taxon>Bacteria</taxon>
        <taxon>Pseudomonadati</taxon>
        <taxon>Pseudomonadota</taxon>
        <taxon>Gammaproteobacteria</taxon>
        <taxon>Enterobacterales</taxon>
        <taxon>Enterobacteriaceae</taxon>
        <taxon>Klebsiella/Raoultella group</taxon>
        <taxon>Klebsiella</taxon>
        <taxon>Klebsiella pneumoniae complex</taxon>
    </lineage>
</organism>
<sequence>MLFYSHFLINYSLWPKVCISAATYEQQVTR</sequence>
<evidence type="ECO:0000313" key="2">
    <source>
        <dbReference type="Proteomes" id="UP000019586"/>
    </source>
</evidence>
<protein>
    <submittedName>
        <fullName evidence="1">Uncharacterized protein</fullName>
    </submittedName>
</protein>
<dbReference type="HOGENOM" id="CLU_3404053_0_0_6"/>
<gene>
    <name evidence="1" type="ORF">KPNJ2_01272</name>
</gene>
<dbReference type="KEGG" id="kps:KPNJ2_01272"/>